<accession>A0A1M7KRY5</accession>
<proteinExistence type="predicted"/>
<dbReference type="RefSeq" id="WP_073014088.1">
    <property type="nucleotide sequence ID" value="NZ_FRBW01000003.1"/>
</dbReference>
<dbReference type="Proteomes" id="UP000186002">
    <property type="component" value="Unassembled WGS sequence"/>
</dbReference>
<evidence type="ECO:0000256" key="4">
    <source>
        <dbReference type="ARBA" id="ARBA00022679"/>
    </source>
</evidence>
<evidence type="ECO:0000313" key="10">
    <source>
        <dbReference type="EMBL" id="SHM68286.1"/>
    </source>
</evidence>
<dbReference type="Pfam" id="PF02518">
    <property type="entry name" value="HATPase_c"/>
    <property type="match status" value="1"/>
</dbReference>
<dbReference type="OrthoDB" id="7797927at2"/>
<dbReference type="InterPro" id="IPR036097">
    <property type="entry name" value="HisK_dim/P_sf"/>
</dbReference>
<dbReference type="SMART" id="SM00388">
    <property type="entry name" value="HisKA"/>
    <property type="match status" value="1"/>
</dbReference>
<dbReference type="Gene3D" id="3.30.450.20">
    <property type="entry name" value="PAS domain"/>
    <property type="match status" value="1"/>
</dbReference>
<name>A0A1M7KRY5_9HYPH</name>
<evidence type="ECO:0000259" key="9">
    <source>
        <dbReference type="PROSITE" id="PS50109"/>
    </source>
</evidence>
<dbReference type="PANTHER" id="PTHR43065:SF10">
    <property type="entry name" value="PEROXIDE STRESS-ACTIVATED HISTIDINE KINASE MAK3"/>
    <property type="match status" value="1"/>
</dbReference>
<dbReference type="CDD" id="cd00082">
    <property type="entry name" value="HisKA"/>
    <property type="match status" value="1"/>
</dbReference>
<dbReference type="Pfam" id="PF00989">
    <property type="entry name" value="PAS"/>
    <property type="match status" value="1"/>
</dbReference>
<dbReference type="EC" id="2.7.13.3" evidence="2"/>
<gene>
    <name evidence="10" type="ORF">SAMN05444272_2958</name>
</gene>
<dbReference type="InterPro" id="IPR036890">
    <property type="entry name" value="HATPase_C_sf"/>
</dbReference>
<evidence type="ECO:0000256" key="6">
    <source>
        <dbReference type="ARBA" id="ARBA00022777"/>
    </source>
</evidence>
<dbReference type="Pfam" id="PF00512">
    <property type="entry name" value="HisKA"/>
    <property type="match status" value="1"/>
</dbReference>
<dbReference type="AlphaFoldDB" id="A0A1M7KRY5"/>
<keyword evidence="4" id="KW-0808">Transferase</keyword>
<keyword evidence="8" id="KW-0902">Two-component regulatory system</keyword>
<dbReference type="InterPro" id="IPR004358">
    <property type="entry name" value="Sig_transdc_His_kin-like_C"/>
</dbReference>
<evidence type="ECO:0000256" key="7">
    <source>
        <dbReference type="ARBA" id="ARBA00022840"/>
    </source>
</evidence>
<dbReference type="SMART" id="SM00387">
    <property type="entry name" value="HATPase_c"/>
    <property type="match status" value="1"/>
</dbReference>
<dbReference type="STRING" id="735517.SAMN05444272_2958"/>
<dbReference type="PROSITE" id="PS50109">
    <property type="entry name" value="HIS_KIN"/>
    <property type="match status" value="1"/>
</dbReference>
<dbReference type="EMBL" id="FRBW01000003">
    <property type="protein sequence ID" value="SHM68286.1"/>
    <property type="molecule type" value="Genomic_DNA"/>
</dbReference>
<evidence type="ECO:0000256" key="1">
    <source>
        <dbReference type="ARBA" id="ARBA00000085"/>
    </source>
</evidence>
<dbReference type="PANTHER" id="PTHR43065">
    <property type="entry name" value="SENSOR HISTIDINE KINASE"/>
    <property type="match status" value="1"/>
</dbReference>
<keyword evidence="3" id="KW-0597">Phosphoprotein</keyword>
<dbReference type="Gene3D" id="3.30.565.10">
    <property type="entry name" value="Histidine kinase-like ATPase, C-terminal domain"/>
    <property type="match status" value="1"/>
</dbReference>
<evidence type="ECO:0000256" key="5">
    <source>
        <dbReference type="ARBA" id="ARBA00022741"/>
    </source>
</evidence>
<evidence type="ECO:0000256" key="8">
    <source>
        <dbReference type="ARBA" id="ARBA00023012"/>
    </source>
</evidence>
<dbReference type="GO" id="GO:0000155">
    <property type="term" value="F:phosphorelay sensor kinase activity"/>
    <property type="evidence" value="ECO:0007669"/>
    <property type="project" value="InterPro"/>
</dbReference>
<reference evidence="10 11" key="1">
    <citation type="submission" date="2016-11" db="EMBL/GenBank/DDBJ databases">
        <authorList>
            <person name="Jaros S."/>
            <person name="Januszkiewicz K."/>
            <person name="Wedrychowicz H."/>
        </authorList>
    </citation>
    <scope>NUCLEOTIDE SEQUENCE [LARGE SCALE GENOMIC DNA]</scope>
    <source>
        <strain evidence="10 11">DSM 22153</strain>
    </source>
</reference>
<dbReference type="PRINTS" id="PR00344">
    <property type="entry name" value="BCTRLSENSOR"/>
</dbReference>
<keyword evidence="6 10" id="KW-0418">Kinase</keyword>
<evidence type="ECO:0000313" key="11">
    <source>
        <dbReference type="Proteomes" id="UP000186002"/>
    </source>
</evidence>
<dbReference type="SUPFAM" id="SSF55874">
    <property type="entry name" value="ATPase domain of HSP90 chaperone/DNA topoisomerase II/histidine kinase"/>
    <property type="match status" value="1"/>
</dbReference>
<dbReference type="InterPro" id="IPR005467">
    <property type="entry name" value="His_kinase_dom"/>
</dbReference>
<feature type="domain" description="Histidine kinase" evidence="9">
    <location>
        <begin position="149"/>
        <end position="368"/>
    </location>
</feature>
<dbReference type="InterPro" id="IPR003594">
    <property type="entry name" value="HATPase_dom"/>
</dbReference>
<dbReference type="SUPFAM" id="SSF47384">
    <property type="entry name" value="Homodimeric domain of signal transducing histidine kinase"/>
    <property type="match status" value="1"/>
</dbReference>
<dbReference type="GO" id="GO:0006355">
    <property type="term" value="P:regulation of DNA-templated transcription"/>
    <property type="evidence" value="ECO:0007669"/>
    <property type="project" value="InterPro"/>
</dbReference>
<dbReference type="InterPro" id="IPR013767">
    <property type="entry name" value="PAS_fold"/>
</dbReference>
<comment type="catalytic activity">
    <reaction evidence="1">
        <text>ATP + protein L-histidine = ADP + protein N-phospho-L-histidine.</text>
        <dbReference type="EC" id="2.7.13.3"/>
    </reaction>
</comment>
<dbReference type="Gene3D" id="1.10.287.130">
    <property type="match status" value="1"/>
</dbReference>
<keyword evidence="11" id="KW-1185">Reference proteome</keyword>
<protein>
    <recommendedName>
        <fullName evidence="2">histidine kinase</fullName>
        <ecNumber evidence="2">2.7.13.3</ecNumber>
    </recommendedName>
</protein>
<evidence type="ECO:0000256" key="3">
    <source>
        <dbReference type="ARBA" id="ARBA00022553"/>
    </source>
</evidence>
<dbReference type="InterPro" id="IPR003661">
    <property type="entry name" value="HisK_dim/P_dom"/>
</dbReference>
<dbReference type="GO" id="GO:0005524">
    <property type="term" value="F:ATP binding"/>
    <property type="evidence" value="ECO:0007669"/>
    <property type="project" value="UniProtKB-KW"/>
</dbReference>
<keyword evidence="7" id="KW-0067">ATP-binding</keyword>
<organism evidence="10 11">
    <name type="scientific">Roseibium suaedae</name>
    <dbReference type="NCBI Taxonomy" id="735517"/>
    <lineage>
        <taxon>Bacteria</taxon>
        <taxon>Pseudomonadati</taxon>
        <taxon>Pseudomonadota</taxon>
        <taxon>Alphaproteobacteria</taxon>
        <taxon>Hyphomicrobiales</taxon>
        <taxon>Stappiaceae</taxon>
        <taxon>Roseibium</taxon>
    </lineage>
</organism>
<keyword evidence="5" id="KW-0547">Nucleotide-binding</keyword>
<sequence length="379" mass="41054">MTPQAMKAGRAAALASDGPTILDALPHPVLLVAPDGVIESANMAAEIFMRSSVSVLRRHPIDYFIPFGSPLLTLIEQVRERGAAVNEYKVDIGSPRIGAPKIVDINASPVSDRPGAVVLMFQERSMAEKIDRQLTSRGAARTVTGLAAMLAHEIKNPLSGIRGAAQLLEQSVPDEDRALTRLITDETDRIVKLVDRMEVFSDERPIEREPVNIHVVLDHVKRLADSGFARGKKITEAYDPSLPPVYANKDQLIQVFLNLIKNASEAIGDDPDGEIRITTAFRPGIRLSVPGTDERVSLPLEFTVQDNGPGVPDDLLPHLFEPFITTKTNGSGLGLALVAKIIGDHGGVIECDSIPRKTTFRILMPAYVEPEASSSDGTE</sequence>
<evidence type="ECO:0000256" key="2">
    <source>
        <dbReference type="ARBA" id="ARBA00012438"/>
    </source>
</evidence>